<dbReference type="InterPro" id="IPR013320">
    <property type="entry name" value="ConA-like_dom_sf"/>
</dbReference>
<protein>
    <submittedName>
        <fullName evidence="3">Endo-1,3(4)-beta-glucanase</fullName>
    </submittedName>
</protein>
<dbReference type="Gene3D" id="2.60.120.200">
    <property type="match status" value="1"/>
</dbReference>
<feature type="signal peptide" evidence="1">
    <location>
        <begin position="1"/>
        <end position="22"/>
    </location>
</feature>
<dbReference type="Proteomes" id="UP001629113">
    <property type="component" value="Unassembled WGS sequence"/>
</dbReference>
<dbReference type="PANTHER" id="PTHR10963:SF24">
    <property type="entry name" value="GLYCOSIDASE C21B10.07-RELATED"/>
    <property type="match status" value="1"/>
</dbReference>
<gene>
    <name evidence="3" type="ORF">PVAG01_01447</name>
</gene>
<sequence length="313" mass="33933">MLTLRSFKYLTGLLSLATSTQAYTLKNTYDASNFFDYFNFFTAADPTGGWVHYIAEDVAKNTGLVRYQNGQVYLGVDYQTYNPAGGRNSVRLTSDIAYTKGLFIADIAHMPGGICGTWPAYWMFGPNWPSSGEIDIIEGVNKQTTNSITLHTAAGCTVSNPNSLPGTVTLTSNCNQDNGNTGCGVSTSNTNSYGDGFNAVGGGVYAMQWASDGIYVWFWQRGQIPADITSGNPQTSNWGTPLATFYGSGCNFDNAFKNNNIVFDTTFCGGWAGSVWSSGSCASYATTCNDYVAYNPGAFQNAYWLINYVKVYQ</sequence>
<dbReference type="PROSITE" id="PS51762">
    <property type="entry name" value="GH16_2"/>
    <property type="match status" value="1"/>
</dbReference>
<dbReference type="SUPFAM" id="SSF49899">
    <property type="entry name" value="Concanavalin A-like lectins/glucanases"/>
    <property type="match status" value="1"/>
</dbReference>
<keyword evidence="4" id="KW-1185">Reference proteome</keyword>
<organism evidence="3 4">
    <name type="scientific">Phlyctema vagabunda</name>
    <dbReference type="NCBI Taxonomy" id="108571"/>
    <lineage>
        <taxon>Eukaryota</taxon>
        <taxon>Fungi</taxon>
        <taxon>Dikarya</taxon>
        <taxon>Ascomycota</taxon>
        <taxon>Pezizomycotina</taxon>
        <taxon>Leotiomycetes</taxon>
        <taxon>Helotiales</taxon>
        <taxon>Dermateaceae</taxon>
        <taxon>Phlyctema</taxon>
    </lineage>
</organism>
<evidence type="ECO:0000313" key="3">
    <source>
        <dbReference type="EMBL" id="KAL3427938.1"/>
    </source>
</evidence>
<dbReference type="InterPro" id="IPR050546">
    <property type="entry name" value="Glycosyl_Hydrlase_16"/>
</dbReference>
<evidence type="ECO:0000256" key="1">
    <source>
        <dbReference type="SAM" id="SignalP"/>
    </source>
</evidence>
<dbReference type="EMBL" id="JBFCZG010000001">
    <property type="protein sequence ID" value="KAL3427938.1"/>
    <property type="molecule type" value="Genomic_DNA"/>
</dbReference>
<accession>A0ABR4PX58</accession>
<name>A0ABR4PX58_9HELO</name>
<reference evidence="3 4" key="1">
    <citation type="submission" date="2024-06" db="EMBL/GenBank/DDBJ databases">
        <title>Complete genome of Phlyctema vagabunda strain 19-DSS-EL-015.</title>
        <authorList>
            <person name="Fiorenzani C."/>
        </authorList>
    </citation>
    <scope>NUCLEOTIDE SEQUENCE [LARGE SCALE GENOMIC DNA]</scope>
    <source>
        <strain evidence="3 4">19-DSS-EL-015</strain>
    </source>
</reference>
<feature type="chain" id="PRO_5046421548" evidence="1">
    <location>
        <begin position="23"/>
        <end position="313"/>
    </location>
</feature>
<dbReference type="CDD" id="cd02181">
    <property type="entry name" value="GH16_fungal_Lam16A_glucanase"/>
    <property type="match status" value="1"/>
</dbReference>
<feature type="domain" description="GH16" evidence="2">
    <location>
        <begin position="23"/>
        <end position="313"/>
    </location>
</feature>
<evidence type="ECO:0000313" key="4">
    <source>
        <dbReference type="Proteomes" id="UP001629113"/>
    </source>
</evidence>
<proteinExistence type="predicted"/>
<evidence type="ECO:0000259" key="2">
    <source>
        <dbReference type="PROSITE" id="PS51762"/>
    </source>
</evidence>
<dbReference type="Pfam" id="PF26113">
    <property type="entry name" value="GH16_XgeA"/>
    <property type="match status" value="1"/>
</dbReference>
<keyword evidence="1" id="KW-0732">Signal</keyword>
<comment type="caution">
    <text evidence="3">The sequence shown here is derived from an EMBL/GenBank/DDBJ whole genome shotgun (WGS) entry which is preliminary data.</text>
</comment>
<dbReference type="PANTHER" id="PTHR10963">
    <property type="entry name" value="GLYCOSYL HYDROLASE-RELATED"/>
    <property type="match status" value="1"/>
</dbReference>
<dbReference type="InterPro" id="IPR000757">
    <property type="entry name" value="Beta-glucanase-like"/>
</dbReference>